<dbReference type="Gene3D" id="3.30.70.100">
    <property type="match status" value="1"/>
</dbReference>
<dbReference type="InterPro" id="IPR036046">
    <property type="entry name" value="Acylphosphatase-like_dom_sf"/>
</dbReference>
<accession>T1FX32</accession>
<comment type="catalytic activity">
    <reaction evidence="4 5 6">
        <text>an acyl phosphate + H2O = a carboxylate + phosphate + H(+)</text>
        <dbReference type="Rhea" id="RHEA:14965"/>
        <dbReference type="ChEBI" id="CHEBI:15377"/>
        <dbReference type="ChEBI" id="CHEBI:15378"/>
        <dbReference type="ChEBI" id="CHEBI:29067"/>
        <dbReference type="ChEBI" id="CHEBI:43474"/>
        <dbReference type="ChEBI" id="CHEBI:59918"/>
        <dbReference type="EC" id="3.6.1.7"/>
    </reaction>
</comment>
<dbReference type="EMBL" id="AMQM01000254">
    <property type="status" value="NOT_ANNOTATED_CDS"/>
    <property type="molecule type" value="Genomic_DNA"/>
</dbReference>
<evidence type="ECO:0000256" key="6">
    <source>
        <dbReference type="RuleBase" id="RU000553"/>
    </source>
</evidence>
<dbReference type="HOGENOM" id="CLU_141932_0_1_1"/>
<dbReference type="PROSITE" id="PS51160">
    <property type="entry name" value="ACYLPHOSPHATASE_3"/>
    <property type="match status" value="1"/>
</dbReference>
<dbReference type="EC" id="3.6.1.7" evidence="2 5"/>
<dbReference type="AlphaFoldDB" id="T1FX32"/>
<dbReference type="OMA" id="PLNEMKH"/>
<dbReference type="FunCoup" id="T1FX32">
    <property type="interactions" value="29"/>
</dbReference>
<dbReference type="PANTHER" id="PTHR10029">
    <property type="entry name" value="ACYLPHOSPHATASE"/>
    <property type="match status" value="1"/>
</dbReference>
<feature type="active site" evidence="5">
    <location>
        <position position="20"/>
    </location>
</feature>
<dbReference type="KEGG" id="hro:HELRODRAFT_62661"/>
<dbReference type="InParanoid" id="T1FX32"/>
<evidence type="ECO:0000259" key="8">
    <source>
        <dbReference type="PROSITE" id="PS51160"/>
    </source>
</evidence>
<reference evidence="9 11" key="2">
    <citation type="journal article" date="2013" name="Nature">
        <title>Insights into bilaterian evolution from three spiralian genomes.</title>
        <authorList>
            <person name="Simakov O."/>
            <person name="Marletaz F."/>
            <person name="Cho S.J."/>
            <person name="Edsinger-Gonzales E."/>
            <person name="Havlak P."/>
            <person name="Hellsten U."/>
            <person name="Kuo D.H."/>
            <person name="Larsson T."/>
            <person name="Lv J."/>
            <person name="Arendt D."/>
            <person name="Savage R."/>
            <person name="Osoegawa K."/>
            <person name="de Jong P."/>
            <person name="Grimwood J."/>
            <person name="Chapman J.A."/>
            <person name="Shapiro H."/>
            <person name="Aerts A."/>
            <person name="Otillar R.P."/>
            <person name="Terry A.Y."/>
            <person name="Boore J.L."/>
            <person name="Grigoriev I.V."/>
            <person name="Lindberg D.R."/>
            <person name="Seaver E.C."/>
            <person name="Weisblat D.A."/>
            <person name="Putnam N.H."/>
            <person name="Rokhsar D.S."/>
        </authorList>
    </citation>
    <scope>NUCLEOTIDE SEQUENCE</scope>
</reference>
<dbReference type="STRING" id="6412.T1FX32"/>
<dbReference type="PROSITE" id="PS00150">
    <property type="entry name" value="ACYLPHOSPHATASE_1"/>
    <property type="match status" value="1"/>
</dbReference>
<dbReference type="FunFam" id="3.30.70.100:FF:000011">
    <property type="entry name" value="Acylphosphatase"/>
    <property type="match status" value="1"/>
</dbReference>
<evidence type="ECO:0000256" key="7">
    <source>
        <dbReference type="RuleBase" id="RU004168"/>
    </source>
</evidence>
<evidence type="ECO:0000256" key="2">
    <source>
        <dbReference type="ARBA" id="ARBA00012150"/>
    </source>
</evidence>
<dbReference type="eggNOG" id="KOG3360">
    <property type="taxonomic scope" value="Eukaryota"/>
</dbReference>
<evidence type="ECO:0000313" key="11">
    <source>
        <dbReference type="Proteomes" id="UP000015101"/>
    </source>
</evidence>
<evidence type="ECO:0000313" key="10">
    <source>
        <dbReference type="EnsemblMetazoa" id="HelroP62661"/>
    </source>
</evidence>
<dbReference type="InterPro" id="IPR020456">
    <property type="entry name" value="Acylphosphatase"/>
</dbReference>
<organism evidence="10 11">
    <name type="scientific">Helobdella robusta</name>
    <name type="common">Californian leech</name>
    <dbReference type="NCBI Taxonomy" id="6412"/>
    <lineage>
        <taxon>Eukaryota</taxon>
        <taxon>Metazoa</taxon>
        <taxon>Spiralia</taxon>
        <taxon>Lophotrochozoa</taxon>
        <taxon>Annelida</taxon>
        <taxon>Clitellata</taxon>
        <taxon>Hirudinea</taxon>
        <taxon>Rhynchobdellida</taxon>
        <taxon>Glossiphoniidae</taxon>
        <taxon>Helobdella</taxon>
    </lineage>
</organism>
<dbReference type="GO" id="GO:0003998">
    <property type="term" value="F:acylphosphatase activity"/>
    <property type="evidence" value="ECO:0000318"/>
    <property type="project" value="GO_Central"/>
</dbReference>
<dbReference type="EnsemblMetazoa" id="HelroT62661">
    <property type="protein sequence ID" value="HelroP62661"/>
    <property type="gene ID" value="HelroG62661"/>
</dbReference>
<dbReference type="OrthoDB" id="7961613at2759"/>
<evidence type="ECO:0000256" key="4">
    <source>
        <dbReference type="ARBA" id="ARBA00047645"/>
    </source>
</evidence>
<dbReference type="PRINTS" id="PR00112">
    <property type="entry name" value="ACYLPHPHTASE"/>
</dbReference>
<dbReference type="InterPro" id="IPR001792">
    <property type="entry name" value="Acylphosphatase-like_dom"/>
</dbReference>
<evidence type="ECO:0000256" key="5">
    <source>
        <dbReference type="PROSITE-ProRule" id="PRU00520"/>
    </source>
</evidence>
<keyword evidence="3 5" id="KW-0378">Hydrolase</keyword>
<evidence type="ECO:0000313" key="9">
    <source>
        <dbReference type="EMBL" id="ESO12881.1"/>
    </source>
</evidence>
<dbReference type="GeneID" id="20213380"/>
<name>T1FX32_HELRO</name>
<dbReference type="SUPFAM" id="SSF54975">
    <property type="entry name" value="Acylphosphatase/BLUF domain-like"/>
    <property type="match status" value="1"/>
</dbReference>
<feature type="active site" evidence="5">
    <location>
        <position position="38"/>
    </location>
</feature>
<dbReference type="PANTHER" id="PTHR10029:SF3">
    <property type="entry name" value="ACYLPHOSPHATASE-RELATED"/>
    <property type="match status" value="1"/>
</dbReference>
<gene>
    <name evidence="10" type="primary">20213380</name>
    <name evidence="9" type="ORF">HELRODRAFT_62661</name>
</gene>
<protein>
    <recommendedName>
        <fullName evidence="2 5">Acylphosphatase</fullName>
        <ecNumber evidence="2 5">3.6.1.7</ecNumber>
    </recommendedName>
</protein>
<dbReference type="Proteomes" id="UP000015101">
    <property type="component" value="Unassembled WGS sequence"/>
</dbReference>
<reference evidence="10" key="3">
    <citation type="submission" date="2015-06" db="UniProtKB">
        <authorList>
            <consortium name="EnsemblMetazoa"/>
        </authorList>
    </citation>
    <scope>IDENTIFICATION</scope>
</reference>
<reference evidence="11" key="1">
    <citation type="submission" date="2012-12" db="EMBL/GenBank/DDBJ databases">
        <authorList>
            <person name="Hellsten U."/>
            <person name="Grimwood J."/>
            <person name="Chapman J.A."/>
            <person name="Shapiro H."/>
            <person name="Aerts A."/>
            <person name="Otillar R.P."/>
            <person name="Terry A.Y."/>
            <person name="Boore J.L."/>
            <person name="Simakov O."/>
            <person name="Marletaz F."/>
            <person name="Cho S.-J."/>
            <person name="Edsinger-Gonzales E."/>
            <person name="Havlak P."/>
            <person name="Kuo D.-H."/>
            <person name="Larsson T."/>
            <person name="Lv J."/>
            <person name="Arendt D."/>
            <person name="Savage R."/>
            <person name="Osoegawa K."/>
            <person name="de Jong P."/>
            <person name="Lindberg D.R."/>
            <person name="Seaver E.C."/>
            <person name="Weisblat D.A."/>
            <person name="Putnam N.H."/>
            <person name="Grigoriev I.V."/>
            <person name="Rokhsar D.S."/>
        </authorList>
    </citation>
    <scope>NUCLEOTIDE SEQUENCE</scope>
</reference>
<dbReference type="CTD" id="20213380"/>
<dbReference type="Pfam" id="PF00708">
    <property type="entry name" value="Acylphosphatase"/>
    <property type="match status" value="1"/>
</dbReference>
<dbReference type="EMBL" id="KB095811">
    <property type="protein sequence ID" value="ESO12881.1"/>
    <property type="molecule type" value="Genomic_DNA"/>
</dbReference>
<dbReference type="RefSeq" id="XP_009009601.1">
    <property type="nucleotide sequence ID" value="XM_009011353.1"/>
</dbReference>
<dbReference type="PROSITE" id="PS00151">
    <property type="entry name" value="ACYLPHOSPHATASE_2"/>
    <property type="match status" value="1"/>
</dbReference>
<evidence type="ECO:0000256" key="1">
    <source>
        <dbReference type="ARBA" id="ARBA00005614"/>
    </source>
</evidence>
<evidence type="ECO:0000256" key="3">
    <source>
        <dbReference type="ARBA" id="ARBA00022801"/>
    </source>
</evidence>
<comment type="similarity">
    <text evidence="1 7">Belongs to the acylphosphatase family.</text>
</comment>
<proteinExistence type="inferred from homology"/>
<feature type="domain" description="Acylphosphatase-like" evidence="8">
    <location>
        <begin position="5"/>
        <end position="95"/>
    </location>
</feature>
<dbReference type="InterPro" id="IPR017968">
    <property type="entry name" value="Acylphosphatase_CS"/>
</dbReference>
<sequence>MSLVSVEYKVFGRVQGVFFRKYTAQTAKALRLVGWVKNEDDGTVVGVIQGKESSVEKMKDWLSKEGSPKSSINKCEFRNEKTIREFDFDEFIVKK</sequence>
<keyword evidence="11" id="KW-1185">Reference proteome</keyword>